<feature type="compositionally biased region" description="Basic and acidic residues" evidence="1">
    <location>
        <begin position="18"/>
        <end position="33"/>
    </location>
</feature>
<organism evidence="2 3">
    <name type="scientific">Adineta ricciae</name>
    <name type="common">Rotifer</name>
    <dbReference type="NCBI Taxonomy" id="249248"/>
    <lineage>
        <taxon>Eukaryota</taxon>
        <taxon>Metazoa</taxon>
        <taxon>Spiralia</taxon>
        <taxon>Gnathifera</taxon>
        <taxon>Rotifera</taxon>
        <taxon>Eurotatoria</taxon>
        <taxon>Bdelloidea</taxon>
        <taxon>Adinetida</taxon>
        <taxon>Adinetidae</taxon>
        <taxon>Adineta</taxon>
    </lineage>
</organism>
<dbReference type="AlphaFoldDB" id="A0A816CRT0"/>
<dbReference type="Proteomes" id="UP000663828">
    <property type="component" value="Unassembled WGS sequence"/>
</dbReference>
<proteinExistence type="predicted"/>
<accession>A0A816CRT0</accession>
<sequence length="305" mass="36081">MSNLEVQGNLMRVPPPKELSKSMERRRSSDETPKYVPRRSVVVPAPRKPAPKATGNNKSDETDAMKDKIINLEEEIRRLKRRIEELEKDIADIQKQAKSKEKRITDLTKENDELKKRELNYEKQLEEFRVGNTRLTAENERLQKEIDRIQQLQKSAEDSAAELNALKEYYERQMQKMRDDHQKELKARDEKIAFLKKQISESLKDNSWERQQQIEELTKQLKRKYDECEVLRHKLLQYQNKKGTSHCGNCSDMQIKIEEKTKILQEKDVVIKELLTLMTKFKSQLSNQDELVKLLSTYNNASVRH</sequence>
<reference evidence="2" key="1">
    <citation type="submission" date="2021-02" db="EMBL/GenBank/DDBJ databases">
        <authorList>
            <person name="Nowell W R."/>
        </authorList>
    </citation>
    <scope>NUCLEOTIDE SEQUENCE</scope>
</reference>
<evidence type="ECO:0000256" key="1">
    <source>
        <dbReference type="SAM" id="MobiDB-lite"/>
    </source>
</evidence>
<evidence type="ECO:0000313" key="2">
    <source>
        <dbReference type="EMBL" id="CAF1626111.1"/>
    </source>
</evidence>
<gene>
    <name evidence="2" type="ORF">XAT740_LOCUS50927</name>
</gene>
<protein>
    <submittedName>
        <fullName evidence="2">Uncharacterized protein</fullName>
    </submittedName>
</protein>
<evidence type="ECO:0000313" key="3">
    <source>
        <dbReference type="Proteomes" id="UP000663828"/>
    </source>
</evidence>
<name>A0A816CRT0_ADIRI</name>
<keyword evidence="3" id="KW-1185">Reference proteome</keyword>
<dbReference type="Gene3D" id="1.10.287.1490">
    <property type="match status" value="1"/>
</dbReference>
<feature type="region of interest" description="Disordered" evidence="1">
    <location>
        <begin position="1"/>
        <end position="66"/>
    </location>
</feature>
<comment type="caution">
    <text evidence="2">The sequence shown here is derived from an EMBL/GenBank/DDBJ whole genome shotgun (WGS) entry which is preliminary data.</text>
</comment>
<dbReference type="EMBL" id="CAJNOR010007955">
    <property type="protein sequence ID" value="CAF1626111.1"/>
    <property type="molecule type" value="Genomic_DNA"/>
</dbReference>